<feature type="compositionally biased region" description="Basic and acidic residues" evidence="1">
    <location>
        <begin position="244"/>
        <end position="255"/>
    </location>
</feature>
<gene>
    <name evidence="2" type="ORF">TCAL_16911</name>
</gene>
<dbReference type="EMBL" id="VCGU01000007">
    <property type="protein sequence ID" value="TRY73406.1"/>
    <property type="molecule type" value="Genomic_DNA"/>
</dbReference>
<feature type="region of interest" description="Disordered" evidence="1">
    <location>
        <begin position="230"/>
        <end position="255"/>
    </location>
</feature>
<keyword evidence="3" id="KW-1185">Reference proteome</keyword>
<dbReference type="Proteomes" id="UP000318571">
    <property type="component" value="Chromosome 3"/>
</dbReference>
<evidence type="ECO:0000313" key="3">
    <source>
        <dbReference type="Proteomes" id="UP000318571"/>
    </source>
</evidence>
<dbReference type="AlphaFoldDB" id="A0A553P6U6"/>
<evidence type="ECO:0000256" key="1">
    <source>
        <dbReference type="SAM" id="MobiDB-lite"/>
    </source>
</evidence>
<dbReference type="PANTHER" id="PTHR33327">
    <property type="entry name" value="ENDONUCLEASE"/>
    <property type="match status" value="1"/>
</dbReference>
<protein>
    <submittedName>
        <fullName evidence="2">Uncharacterized protein</fullName>
    </submittedName>
</protein>
<name>A0A553P6U6_TIGCA</name>
<sequence>MDEWEEIEVRNTGFGNLKNTNPVSRTALRRKAEILEETAFKLLSAADAFEALNLELEEETWIESYVVQERNRLINICGAVKEHVNLRANEESTVFGDDQMSLQAFRLEEKYYYVVSALGSEAAANIEGLLDNPPATIQYEAIKNALLKIYEISDWQKKRLLIGLEGLGDRRPTELLRYMQGLHKAEKDDPLFMAFFMHQLPQATRAILAAQEFDDVFKLAQAEHSNMATSGINKVWTSPNTKSSSHESTEKKGKQPELCRFHRKFGENSRNCLLPCTWAGKSPASHY</sequence>
<comment type="caution">
    <text evidence="2">The sequence shown here is derived from an EMBL/GenBank/DDBJ whole genome shotgun (WGS) entry which is preliminary data.</text>
</comment>
<accession>A0A553P6U6</accession>
<organism evidence="2 3">
    <name type="scientific">Tigriopus californicus</name>
    <name type="common">Marine copepod</name>
    <dbReference type="NCBI Taxonomy" id="6832"/>
    <lineage>
        <taxon>Eukaryota</taxon>
        <taxon>Metazoa</taxon>
        <taxon>Ecdysozoa</taxon>
        <taxon>Arthropoda</taxon>
        <taxon>Crustacea</taxon>
        <taxon>Multicrustacea</taxon>
        <taxon>Hexanauplia</taxon>
        <taxon>Copepoda</taxon>
        <taxon>Harpacticoida</taxon>
        <taxon>Harpacticidae</taxon>
        <taxon>Tigriopus</taxon>
    </lineage>
</organism>
<evidence type="ECO:0000313" key="2">
    <source>
        <dbReference type="EMBL" id="TRY73406.1"/>
    </source>
</evidence>
<proteinExistence type="predicted"/>
<dbReference type="STRING" id="6832.A0A553P6U6"/>
<reference evidence="2 3" key="1">
    <citation type="journal article" date="2018" name="Nat. Ecol. Evol.">
        <title>Genomic signatures of mitonuclear coevolution across populations of Tigriopus californicus.</title>
        <authorList>
            <person name="Barreto F.S."/>
            <person name="Watson E.T."/>
            <person name="Lima T.G."/>
            <person name="Willett C.S."/>
            <person name="Edmands S."/>
            <person name="Li W."/>
            <person name="Burton R.S."/>
        </authorList>
    </citation>
    <scope>NUCLEOTIDE SEQUENCE [LARGE SCALE GENOMIC DNA]</scope>
    <source>
        <strain evidence="2 3">San Diego</strain>
    </source>
</reference>
<dbReference type="PANTHER" id="PTHR33327:SF3">
    <property type="entry name" value="RNA-DIRECTED DNA POLYMERASE"/>
    <property type="match status" value="1"/>
</dbReference>
<feature type="compositionally biased region" description="Polar residues" evidence="1">
    <location>
        <begin position="230"/>
        <end position="240"/>
    </location>
</feature>